<evidence type="ECO:0000256" key="2">
    <source>
        <dbReference type="ARBA" id="ARBA00022908"/>
    </source>
</evidence>
<dbReference type="GO" id="GO:0015074">
    <property type="term" value="P:DNA integration"/>
    <property type="evidence" value="ECO:0007669"/>
    <property type="project" value="UniProtKB-KW"/>
</dbReference>
<gene>
    <name evidence="8" type="ORF">FAB82_05760</name>
</gene>
<dbReference type="Gene3D" id="3.40.50.1390">
    <property type="entry name" value="Resolvase, N-terminal catalytic domain"/>
    <property type="match status" value="1"/>
</dbReference>
<dbReference type="EMBL" id="STGY01000021">
    <property type="protein sequence ID" value="THV42671.1"/>
    <property type="molecule type" value="Genomic_DNA"/>
</dbReference>
<evidence type="ECO:0000256" key="1">
    <source>
        <dbReference type="ARBA" id="ARBA00009913"/>
    </source>
</evidence>
<evidence type="ECO:0000256" key="4">
    <source>
        <dbReference type="ARBA" id="ARBA00023172"/>
    </source>
</evidence>
<dbReference type="FunFam" id="3.40.50.1390:FF:000001">
    <property type="entry name" value="DNA recombinase"/>
    <property type="match status" value="1"/>
</dbReference>
<reference evidence="9" key="1">
    <citation type="submission" date="2019-04" db="EMBL/GenBank/DDBJ databases">
        <title>Nocardioides xinjiangensis sp. nov.</title>
        <authorList>
            <person name="Liu S."/>
        </authorList>
    </citation>
    <scope>NUCLEOTIDE SEQUENCE [LARGE SCALE GENOMIC DNA]</scope>
    <source>
        <strain evidence="9">18</strain>
    </source>
</reference>
<dbReference type="Pfam" id="PF00239">
    <property type="entry name" value="Resolvase"/>
    <property type="match status" value="1"/>
</dbReference>
<dbReference type="AlphaFoldDB" id="A0A4S8QG37"/>
<keyword evidence="3" id="KW-0238">DNA-binding</keyword>
<keyword evidence="9" id="KW-1185">Reference proteome</keyword>
<evidence type="ECO:0000256" key="5">
    <source>
        <dbReference type="PIRSR" id="PIRSR606118-50"/>
    </source>
</evidence>
<comment type="similarity">
    <text evidence="1">Belongs to the site-specific recombinase resolvase family.</text>
</comment>
<organism evidence="8 9">
    <name type="scientific">Glycomyces buryatensis</name>
    <dbReference type="NCBI Taxonomy" id="2570927"/>
    <lineage>
        <taxon>Bacteria</taxon>
        <taxon>Bacillati</taxon>
        <taxon>Actinomycetota</taxon>
        <taxon>Actinomycetes</taxon>
        <taxon>Glycomycetales</taxon>
        <taxon>Glycomycetaceae</taxon>
        <taxon>Glycomyces</taxon>
    </lineage>
</organism>
<dbReference type="PANTHER" id="PTHR30461:SF2">
    <property type="entry name" value="SERINE RECOMBINASE PINE-RELATED"/>
    <property type="match status" value="1"/>
</dbReference>
<dbReference type="PANTHER" id="PTHR30461">
    <property type="entry name" value="DNA-INVERTASE FROM LAMBDOID PROPHAGE"/>
    <property type="match status" value="1"/>
</dbReference>
<sequence>MGVTDLIETPSEPGELLLPVPVSGILIGYCRVSTKDQRLDSQIAELRRHGCRRIFSDKLSGKNADRPGLRDTFDFAEPGDTVVVTRLDRFGRSLQDLVTLVEDLKQQQVGFTSIKEGIDTTTPGGRLVFHIFAALAQFVRELIVEGTREGLATARAAGRKGGRPTVVDAKLLAAARDLLPNPERSVESIAELLGVGVGTLYNHIPDLKELRSAGRQAIETAPSEVGAA</sequence>
<protein>
    <submittedName>
        <fullName evidence="8">Recombinase family protein</fullName>
    </submittedName>
</protein>
<dbReference type="InterPro" id="IPR006118">
    <property type="entry name" value="Recombinase_CS"/>
</dbReference>
<keyword evidence="4" id="KW-0233">DNA recombination</keyword>
<evidence type="ECO:0000256" key="6">
    <source>
        <dbReference type="PROSITE-ProRule" id="PRU10137"/>
    </source>
</evidence>
<evidence type="ECO:0000313" key="8">
    <source>
        <dbReference type="EMBL" id="THV42671.1"/>
    </source>
</evidence>
<name>A0A4S8QG37_9ACTN</name>
<dbReference type="CDD" id="cd03768">
    <property type="entry name" value="SR_ResInv"/>
    <property type="match status" value="1"/>
</dbReference>
<comment type="caution">
    <text evidence="8">The sequence shown here is derived from an EMBL/GenBank/DDBJ whole genome shotgun (WGS) entry which is preliminary data.</text>
</comment>
<dbReference type="PROSITE" id="PS51736">
    <property type="entry name" value="RECOMBINASES_3"/>
    <property type="match status" value="1"/>
</dbReference>
<dbReference type="InterPro" id="IPR036162">
    <property type="entry name" value="Resolvase-like_N_sf"/>
</dbReference>
<proteinExistence type="inferred from homology"/>
<dbReference type="GO" id="GO:0003677">
    <property type="term" value="F:DNA binding"/>
    <property type="evidence" value="ECO:0007669"/>
    <property type="project" value="UniProtKB-KW"/>
</dbReference>
<dbReference type="InterPro" id="IPR006119">
    <property type="entry name" value="Resolv_N"/>
</dbReference>
<keyword evidence="2" id="KW-0229">DNA integration</keyword>
<dbReference type="GO" id="GO:0000150">
    <property type="term" value="F:DNA strand exchange activity"/>
    <property type="evidence" value="ECO:0007669"/>
    <property type="project" value="InterPro"/>
</dbReference>
<dbReference type="PROSITE" id="PS00397">
    <property type="entry name" value="RECOMBINASES_1"/>
    <property type="match status" value="1"/>
</dbReference>
<dbReference type="Proteomes" id="UP000308760">
    <property type="component" value="Unassembled WGS sequence"/>
</dbReference>
<dbReference type="RefSeq" id="WP_136533584.1">
    <property type="nucleotide sequence ID" value="NZ_STGY01000021.1"/>
</dbReference>
<dbReference type="SUPFAM" id="SSF53041">
    <property type="entry name" value="Resolvase-like"/>
    <property type="match status" value="1"/>
</dbReference>
<dbReference type="InterPro" id="IPR050639">
    <property type="entry name" value="SSR_resolvase"/>
</dbReference>
<dbReference type="SUPFAM" id="SSF46689">
    <property type="entry name" value="Homeodomain-like"/>
    <property type="match status" value="1"/>
</dbReference>
<accession>A0A4S8QG37</accession>
<reference evidence="8 9" key="2">
    <citation type="submission" date="2019-05" db="EMBL/GenBank/DDBJ databases">
        <title>Glycomyces buryatensis sp. nov.</title>
        <authorList>
            <person name="Nikitina E."/>
        </authorList>
    </citation>
    <scope>NUCLEOTIDE SEQUENCE [LARGE SCALE GENOMIC DNA]</scope>
    <source>
        <strain evidence="8 9">18</strain>
    </source>
</reference>
<dbReference type="InterPro" id="IPR009057">
    <property type="entry name" value="Homeodomain-like_sf"/>
</dbReference>
<evidence type="ECO:0000256" key="3">
    <source>
        <dbReference type="ARBA" id="ARBA00023125"/>
    </source>
</evidence>
<evidence type="ECO:0000313" key="9">
    <source>
        <dbReference type="Proteomes" id="UP000308760"/>
    </source>
</evidence>
<dbReference type="OrthoDB" id="3405463at2"/>
<dbReference type="Gene3D" id="1.10.357.10">
    <property type="entry name" value="Tetracycline Repressor, domain 2"/>
    <property type="match status" value="1"/>
</dbReference>
<evidence type="ECO:0000259" key="7">
    <source>
        <dbReference type="PROSITE" id="PS51736"/>
    </source>
</evidence>
<dbReference type="SMART" id="SM00857">
    <property type="entry name" value="Resolvase"/>
    <property type="match status" value="1"/>
</dbReference>
<feature type="domain" description="Resolvase/invertase-type recombinase catalytic" evidence="7">
    <location>
        <begin position="25"/>
        <end position="158"/>
    </location>
</feature>
<feature type="active site" description="O-(5'-phospho-DNA)-serine intermediate" evidence="5 6">
    <location>
        <position position="33"/>
    </location>
</feature>